<dbReference type="AlphaFoldDB" id="A0A844Z6L1"/>
<comment type="caution">
    <text evidence="2">The sequence shown here is derived from an EMBL/GenBank/DDBJ whole genome shotgun (WGS) entry which is preliminary data.</text>
</comment>
<evidence type="ECO:0000313" key="3">
    <source>
        <dbReference type="Proteomes" id="UP000460290"/>
    </source>
</evidence>
<dbReference type="EMBL" id="WTYZ01000001">
    <property type="protein sequence ID" value="MXO82962.1"/>
    <property type="molecule type" value="Genomic_DNA"/>
</dbReference>
<organism evidence="2 3">
    <name type="scientific">Pontixanthobacter aestiaquae</name>
    <dbReference type="NCBI Taxonomy" id="1509367"/>
    <lineage>
        <taxon>Bacteria</taxon>
        <taxon>Pseudomonadati</taxon>
        <taxon>Pseudomonadota</taxon>
        <taxon>Alphaproteobacteria</taxon>
        <taxon>Sphingomonadales</taxon>
        <taxon>Erythrobacteraceae</taxon>
        <taxon>Pontixanthobacter</taxon>
    </lineage>
</organism>
<dbReference type="OrthoDB" id="7433521at2"/>
<keyword evidence="1" id="KW-1133">Transmembrane helix</keyword>
<feature type="transmembrane region" description="Helical" evidence="1">
    <location>
        <begin position="6"/>
        <end position="25"/>
    </location>
</feature>
<reference evidence="2 3" key="1">
    <citation type="submission" date="2019-12" db="EMBL/GenBank/DDBJ databases">
        <title>Genomic-based taxomic classification of the family Erythrobacteraceae.</title>
        <authorList>
            <person name="Xu L."/>
        </authorList>
    </citation>
    <scope>NUCLEOTIDE SEQUENCE [LARGE SCALE GENOMIC DNA]</scope>
    <source>
        <strain evidence="2 3">KCTC 42006</strain>
    </source>
</reference>
<name>A0A844Z6L1_9SPHN</name>
<protein>
    <submittedName>
        <fullName evidence="2">Uncharacterized protein</fullName>
    </submittedName>
</protein>
<keyword evidence="1" id="KW-0472">Membrane</keyword>
<keyword evidence="1" id="KW-0812">Transmembrane</keyword>
<proteinExistence type="predicted"/>
<accession>A0A844Z6L1</accession>
<evidence type="ECO:0000256" key="1">
    <source>
        <dbReference type="SAM" id="Phobius"/>
    </source>
</evidence>
<evidence type="ECO:0000313" key="2">
    <source>
        <dbReference type="EMBL" id="MXO82962.1"/>
    </source>
</evidence>
<gene>
    <name evidence="2" type="ORF">GRI35_06230</name>
</gene>
<feature type="transmembrane region" description="Helical" evidence="1">
    <location>
        <begin position="63"/>
        <end position="87"/>
    </location>
</feature>
<sequence>MELHLEAALDLLTVCIALLACALWLRASRRKVRRISKHETLDYADFNRLVTAVNRTQILNAQAALATGAATALACVSLMVDFLLAHLSW</sequence>
<keyword evidence="3" id="KW-1185">Reference proteome</keyword>
<dbReference type="RefSeq" id="WP_160613355.1">
    <property type="nucleotide sequence ID" value="NZ_JAUFQM010000001.1"/>
</dbReference>
<dbReference type="Proteomes" id="UP000460290">
    <property type="component" value="Unassembled WGS sequence"/>
</dbReference>